<feature type="domain" description="Amidase" evidence="2">
    <location>
        <begin position="30"/>
        <end position="458"/>
    </location>
</feature>
<dbReference type="InterPro" id="IPR036928">
    <property type="entry name" value="AS_sf"/>
</dbReference>
<proteinExistence type="inferred from homology"/>
<dbReference type="EMBL" id="JANWOI010000004">
    <property type="protein sequence ID" value="MDA5194832.1"/>
    <property type="molecule type" value="Genomic_DNA"/>
</dbReference>
<dbReference type="AlphaFoldDB" id="A0A9X3U025"/>
<dbReference type="Gene3D" id="3.90.1300.10">
    <property type="entry name" value="Amidase signature (AS) domain"/>
    <property type="match status" value="1"/>
</dbReference>
<dbReference type="RefSeq" id="WP_274944538.1">
    <property type="nucleotide sequence ID" value="NZ_JANWOI010000004.1"/>
</dbReference>
<dbReference type="InterPro" id="IPR023631">
    <property type="entry name" value="Amidase_dom"/>
</dbReference>
<gene>
    <name evidence="3" type="ORF">NYP16_12805</name>
</gene>
<dbReference type="SUPFAM" id="SSF75304">
    <property type="entry name" value="Amidase signature (AS) enzymes"/>
    <property type="match status" value="1"/>
</dbReference>
<dbReference type="PANTHER" id="PTHR11895:SF7">
    <property type="entry name" value="GLUTAMYL-TRNA(GLN) AMIDOTRANSFERASE SUBUNIT A, MITOCHONDRIAL"/>
    <property type="match status" value="1"/>
</dbReference>
<dbReference type="GO" id="GO:0003824">
    <property type="term" value="F:catalytic activity"/>
    <property type="evidence" value="ECO:0007669"/>
    <property type="project" value="InterPro"/>
</dbReference>
<dbReference type="InterPro" id="IPR000120">
    <property type="entry name" value="Amidase"/>
</dbReference>
<accession>A0A9X3U025</accession>
<organism evidence="3 4">
    <name type="scientific">Govanella unica</name>
    <dbReference type="NCBI Taxonomy" id="2975056"/>
    <lineage>
        <taxon>Bacteria</taxon>
        <taxon>Pseudomonadati</taxon>
        <taxon>Pseudomonadota</taxon>
        <taxon>Alphaproteobacteria</taxon>
        <taxon>Emcibacterales</taxon>
        <taxon>Govanellaceae</taxon>
        <taxon>Govanella</taxon>
    </lineage>
</organism>
<comment type="caution">
    <text evidence="3">The sequence shown here is derived from an EMBL/GenBank/DDBJ whole genome shotgun (WGS) entry which is preliminary data.</text>
</comment>
<protein>
    <submittedName>
        <fullName evidence="3">Amidase family protein</fullName>
    </submittedName>
</protein>
<dbReference type="Pfam" id="PF01425">
    <property type="entry name" value="Amidase"/>
    <property type="match status" value="1"/>
</dbReference>
<dbReference type="Proteomes" id="UP001141619">
    <property type="component" value="Unassembled WGS sequence"/>
</dbReference>
<reference evidence="3" key="1">
    <citation type="submission" date="2022-08" db="EMBL/GenBank/DDBJ databases">
        <authorList>
            <person name="Vandamme P."/>
            <person name="Hettiarachchi A."/>
            <person name="Peeters C."/>
            <person name="Cnockaert M."/>
            <person name="Carlier A."/>
        </authorList>
    </citation>
    <scope>NUCLEOTIDE SEQUENCE</scope>
    <source>
        <strain evidence="3">LMG 31809</strain>
    </source>
</reference>
<evidence type="ECO:0000259" key="2">
    <source>
        <dbReference type="Pfam" id="PF01425"/>
    </source>
</evidence>
<comment type="similarity">
    <text evidence="1">Belongs to the amidase family.</text>
</comment>
<evidence type="ECO:0000313" key="4">
    <source>
        <dbReference type="Proteomes" id="UP001141619"/>
    </source>
</evidence>
<reference evidence="3" key="2">
    <citation type="journal article" date="2023" name="Syst. Appl. Microbiol.">
        <title>Govania unica gen. nov., sp. nov., a rare biosphere bacterium that represents a novel family in the class Alphaproteobacteria.</title>
        <authorList>
            <person name="Vandamme P."/>
            <person name="Peeters C."/>
            <person name="Hettiarachchi A."/>
            <person name="Cnockaert M."/>
            <person name="Carlier A."/>
        </authorList>
    </citation>
    <scope>NUCLEOTIDE SEQUENCE</scope>
    <source>
        <strain evidence="3">LMG 31809</strain>
    </source>
</reference>
<dbReference type="PROSITE" id="PS00571">
    <property type="entry name" value="AMIDASES"/>
    <property type="match status" value="1"/>
</dbReference>
<evidence type="ECO:0000313" key="3">
    <source>
        <dbReference type="EMBL" id="MDA5194832.1"/>
    </source>
</evidence>
<evidence type="ECO:0000256" key="1">
    <source>
        <dbReference type="ARBA" id="ARBA00009199"/>
    </source>
</evidence>
<keyword evidence="4" id="KW-1185">Reference proteome</keyword>
<dbReference type="InterPro" id="IPR020556">
    <property type="entry name" value="Amidase_CS"/>
</dbReference>
<dbReference type="PANTHER" id="PTHR11895">
    <property type="entry name" value="TRANSAMIDASE"/>
    <property type="match status" value="1"/>
</dbReference>
<name>A0A9X3U025_9PROT</name>
<sequence length="482" mass="51079">MKISEYVRYDGLGLADLMQKGEVSPAETAAAALEAVARVNPEVHAVIETYPERAQPRSLDDFPAGPFRGVPFMVKDLVIHETGKKIEGGSRLAAGMVAPHDTDLMVRYRAAGLNVLGRTKSPEMGYNLSTENLLHGPVHNPWNTERSAGGSSGGSAAAVAAGILPLAHANDGGGSIRIPASVCGLVGLRPTRGRTPLGPDTGTALNGFGVEHVVSRTVRDSAAALDATEGPGIGDPFEIARPARSYLEAVSRAPRPLRVGFMVNAWGGWRTAPDIAAALEDTARLLGDLGHHVEDASPNLGMSWDSFIETNAVIWSANIATWIDGIAGLTGRAIGPDTLEATTLAAYEFGSSLTAKQYLGADAACNQVCRSVAPFFEQYDVLLTPTLPQPPQAIGFHNADEQGVDAREWPRRVFQTSPFTPLFNMTGQPAMSLPLHQGGDGLPIGMQIVARYGREEILFSLAGQLEQACPWTGRVPPVFASH</sequence>